<proteinExistence type="predicted"/>
<dbReference type="EMBL" id="VYYT01000588">
    <property type="protein sequence ID" value="KAK2731330.1"/>
    <property type="molecule type" value="Genomic_DNA"/>
</dbReference>
<name>A0AAD9Y0X1_COLKA</name>
<gene>
    <name evidence="2" type="ORF">CKAH01_08978</name>
</gene>
<dbReference type="Proteomes" id="UP001281614">
    <property type="component" value="Unassembled WGS sequence"/>
</dbReference>
<evidence type="ECO:0000256" key="1">
    <source>
        <dbReference type="SAM" id="MobiDB-lite"/>
    </source>
</evidence>
<feature type="compositionally biased region" description="Low complexity" evidence="1">
    <location>
        <begin position="41"/>
        <end position="60"/>
    </location>
</feature>
<keyword evidence="3" id="KW-1185">Reference proteome</keyword>
<evidence type="ECO:0000313" key="2">
    <source>
        <dbReference type="EMBL" id="KAK2731330.1"/>
    </source>
</evidence>
<feature type="region of interest" description="Disordered" evidence="1">
    <location>
        <begin position="1"/>
        <end position="71"/>
    </location>
</feature>
<feature type="compositionally biased region" description="Polar residues" evidence="1">
    <location>
        <begin position="61"/>
        <end position="71"/>
    </location>
</feature>
<protein>
    <submittedName>
        <fullName evidence="2">Uncharacterized protein</fullName>
    </submittedName>
</protein>
<dbReference type="AlphaFoldDB" id="A0AAD9Y0X1"/>
<reference evidence="2" key="1">
    <citation type="submission" date="2023-02" db="EMBL/GenBank/DDBJ databases">
        <title>Colletotrichum kahawae CIFC_Que2 genome sequencing and assembly.</title>
        <authorList>
            <person name="Baroncelli R."/>
        </authorList>
    </citation>
    <scope>NUCLEOTIDE SEQUENCE</scope>
    <source>
        <strain evidence="2">CIFC_Que2</strain>
    </source>
</reference>
<feature type="compositionally biased region" description="Basic and acidic residues" evidence="1">
    <location>
        <begin position="1"/>
        <end position="15"/>
    </location>
</feature>
<organism evidence="2 3">
    <name type="scientific">Colletotrichum kahawae</name>
    <name type="common">Coffee berry disease fungus</name>
    <dbReference type="NCBI Taxonomy" id="34407"/>
    <lineage>
        <taxon>Eukaryota</taxon>
        <taxon>Fungi</taxon>
        <taxon>Dikarya</taxon>
        <taxon>Ascomycota</taxon>
        <taxon>Pezizomycotina</taxon>
        <taxon>Sordariomycetes</taxon>
        <taxon>Hypocreomycetidae</taxon>
        <taxon>Glomerellales</taxon>
        <taxon>Glomerellaceae</taxon>
        <taxon>Colletotrichum</taxon>
        <taxon>Colletotrichum gloeosporioides species complex</taxon>
    </lineage>
</organism>
<sequence>MSSPAHDHYDHHEESNPSSPSWWETVLNSNEAGQGDRQEQGASCSPSSYASGGSGLSDYSTPTETIHSQPQEPTLDLNIKQASKAQLEWFLTTHWGQSDWLPIRWQDSSSTCRTVLAQLALSTKLWLRHQPLTPLPWLWYEHSDQNLCGAFVRAIHQRKPGTVPLLTADNAKRAVQLLRSQFWHKKKINPSERRYLEDQEGSGGTYTMTSTAADGCTHDQSDWCQENCDTYL</sequence>
<comment type="caution">
    <text evidence="2">The sequence shown here is derived from an EMBL/GenBank/DDBJ whole genome shotgun (WGS) entry which is preliminary data.</text>
</comment>
<accession>A0AAD9Y0X1</accession>
<evidence type="ECO:0000313" key="3">
    <source>
        <dbReference type="Proteomes" id="UP001281614"/>
    </source>
</evidence>